<dbReference type="Pfam" id="PF07244">
    <property type="entry name" value="POTRA"/>
    <property type="match status" value="1"/>
</dbReference>
<dbReference type="AlphaFoldDB" id="A0A7X5LK49"/>
<evidence type="ECO:0000256" key="8">
    <source>
        <dbReference type="ARBA" id="ARBA00023237"/>
    </source>
</evidence>
<keyword evidence="15" id="KW-1185">Reference proteome</keyword>
<feature type="domain" description="Bacterial surface antigen (D15)" evidence="11">
    <location>
        <begin position="292"/>
        <end position="588"/>
    </location>
</feature>
<comment type="subunit">
    <text evidence="10">Interacts with TamB to form the translocation and assembly module (TAM).</text>
</comment>
<keyword evidence="5" id="KW-0812">Transmembrane</keyword>
<dbReference type="InterPro" id="IPR010827">
    <property type="entry name" value="BamA/TamA_POTRA"/>
</dbReference>
<dbReference type="Pfam" id="PF17243">
    <property type="entry name" value="POTRA_TamA_1"/>
    <property type="match status" value="1"/>
</dbReference>
<reference evidence="14 15" key="1">
    <citation type="submission" date="2020-01" db="EMBL/GenBank/DDBJ databases">
        <authorList>
            <person name="Chen J."/>
            <person name="Zhu S."/>
            <person name="Yang J."/>
        </authorList>
    </citation>
    <scope>NUCLEOTIDE SEQUENCE [LARGE SCALE GENOMIC DNA]</scope>
    <source>
        <strain evidence="14 15">345S023</strain>
    </source>
</reference>
<dbReference type="InterPro" id="IPR039910">
    <property type="entry name" value="D15-like"/>
</dbReference>
<evidence type="ECO:0000256" key="5">
    <source>
        <dbReference type="ARBA" id="ARBA00022692"/>
    </source>
</evidence>
<dbReference type="RefSeq" id="WP_163084405.1">
    <property type="nucleotide sequence ID" value="NZ_JAAAWN010000006.1"/>
</dbReference>
<evidence type="ECO:0000256" key="7">
    <source>
        <dbReference type="ARBA" id="ARBA00023136"/>
    </source>
</evidence>
<dbReference type="Gene3D" id="2.40.160.50">
    <property type="entry name" value="membrane protein fhac: a member of the omp85/tpsb transporter family"/>
    <property type="match status" value="1"/>
</dbReference>
<keyword evidence="4" id="KW-1134">Transmembrane beta strand</keyword>
<sequence>MPPLFFLLLHLKQLVRFSALLRWQARGLKTLLTVGLLSVLSISQAYAVSYTIKGVKQDKLKNNIRIHLANLDVDTELLFDPFWQDEVKSTVATAVEPFGYYNSEATVTVEDDNVVVSVTLHSPLIVANITREIIGAGRSDPNFRQKFNAFPLKKGDVLIQPEYSSFKSSMFNYALAHGYFDFHWQATRLDLVREEDEANILLIAQSGPQYNFGKLKFVGEDKARSIIARLTPFEEGEPYSSAKLTDFNRRLNQSGYFNRVIARPVVSEAEGLNVPIEVALSHRPTDTYNVSLGAATDTGPRVRLGWERPWVNDKGHSISADLFVSEPEQSLTADYRIPMRNITRDYVSFEAGYQFIEYPNTSIESETLSLSTHRYWQYDESPWQHDFSLTYLKETYDDGDASEATTSLIMPGYSLTFLEKDDELNVQNGQYFHVSTQLGRDNFGSDINIVKSVLEGALIHTFADKHRVTVRGELGAIKTNDFSQVPTSIRFYAGGDQSIRGFQYRDISPKASVIDPDTGESEIESVGGKYLTTASVEYAYRVADNWRIAGFTDAGTATNDTSTTLTYSVGSGFHWLSPIGPVRVYVARGFAPDETTWRLHLILGPEL</sequence>
<dbReference type="PANTHER" id="PTHR12815:SF47">
    <property type="entry name" value="TRANSLOCATION AND ASSEMBLY MODULE SUBUNIT TAMA"/>
    <property type="match status" value="1"/>
</dbReference>
<dbReference type="GO" id="GO:0009306">
    <property type="term" value="P:protein secretion"/>
    <property type="evidence" value="ECO:0007669"/>
    <property type="project" value="TreeGrafter"/>
</dbReference>
<dbReference type="Proteomes" id="UP000470213">
    <property type="component" value="Unassembled WGS sequence"/>
</dbReference>
<evidence type="ECO:0000256" key="10">
    <source>
        <dbReference type="ARBA" id="ARBA00093548"/>
    </source>
</evidence>
<comment type="caution">
    <text evidence="14">The sequence shown here is derived from an EMBL/GenBank/DDBJ whole genome shotgun (WGS) entry which is preliminary data.</text>
</comment>
<comment type="subcellular location">
    <subcellularLocation>
        <location evidence="1">Cell outer membrane</location>
    </subcellularLocation>
</comment>
<proteinExistence type="inferred from homology"/>
<keyword evidence="6" id="KW-0732">Signal</keyword>
<dbReference type="InterPro" id="IPR035243">
    <property type="entry name" value="TamA_POTRA_Dom_1"/>
</dbReference>
<keyword evidence="7" id="KW-0472">Membrane</keyword>
<feature type="domain" description="POTRA" evidence="12">
    <location>
        <begin position="210"/>
        <end position="273"/>
    </location>
</feature>
<gene>
    <name evidence="14" type="ORF">GTH32_06340</name>
</gene>
<evidence type="ECO:0000259" key="13">
    <source>
        <dbReference type="Pfam" id="PF17243"/>
    </source>
</evidence>
<feature type="domain" description="TamA POTRA" evidence="13">
    <location>
        <begin position="50"/>
        <end position="117"/>
    </location>
</feature>
<evidence type="ECO:0000256" key="3">
    <source>
        <dbReference type="ARBA" id="ARBA00015419"/>
    </source>
</evidence>
<dbReference type="InterPro" id="IPR000184">
    <property type="entry name" value="Bac_surfAg_D15"/>
</dbReference>
<dbReference type="GO" id="GO:0009279">
    <property type="term" value="C:cell outer membrane"/>
    <property type="evidence" value="ECO:0007669"/>
    <property type="project" value="UniProtKB-SubCell"/>
</dbReference>
<dbReference type="GO" id="GO:0097347">
    <property type="term" value="C:TAM protein secretion complex"/>
    <property type="evidence" value="ECO:0007669"/>
    <property type="project" value="TreeGrafter"/>
</dbReference>
<evidence type="ECO:0000313" key="14">
    <source>
        <dbReference type="EMBL" id="NDV90818.1"/>
    </source>
</evidence>
<evidence type="ECO:0000259" key="12">
    <source>
        <dbReference type="Pfam" id="PF07244"/>
    </source>
</evidence>
<evidence type="ECO:0000256" key="2">
    <source>
        <dbReference type="ARBA" id="ARBA00010248"/>
    </source>
</evidence>
<accession>A0A7X5LK49</accession>
<dbReference type="Gene3D" id="3.10.20.310">
    <property type="entry name" value="membrane protein fhac"/>
    <property type="match status" value="3"/>
</dbReference>
<evidence type="ECO:0000256" key="1">
    <source>
        <dbReference type="ARBA" id="ARBA00004442"/>
    </source>
</evidence>
<evidence type="ECO:0000256" key="6">
    <source>
        <dbReference type="ARBA" id="ARBA00022729"/>
    </source>
</evidence>
<keyword evidence="8" id="KW-0998">Cell outer membrane</keyword>
<dbReference type="Pfam" id="PF01103">
    <property type="entry name" value="Omp85"/>
    <property type="match status" value="1"/>
</dbReference>
<evidence type="ECO:0000256" key="9">
    <source>
        <dbReference type="ARBA" id="ARBA00033063"/>
    </source>
</evidence>
<protein>
    <recommendedName>
        <fullName evidence="3">Translocation and assembly module subunit TamA</fullName>
    </recommendedName>
    <alternativeName>
        <fullName evidence="9">Autotransporter assembly factor TamA</fullName>
    </alternativeName>
</protein>
<evidence type="ECO:0000313" key="15">
    <source>
        <dbReference type="Proteomes" id="UP000470213"/>
    </source>
</evidence>
<comment type="similarity">
    <text evidence="2">Belongs to the TamA family.</text>
</comment>
<evidence type="ECO:0000259" key="11">
    <source>
        <dbReference type="Pfam" id="PF01103"/>
    </source>
</evidence>
<evidence type="ECO:0000256" key="4">
    <source>
        <dbReference type="ARBA" id="ARBA00022452"/>
    </source>
</evidence>
<dbReference type="EMBL" id="JAAAWN010000006">
    <property type="protein sequence ID" value="NDV90818.1"/>
    <property type="molecule type" value="Genomic_DNA"/>
</dbReference>
<organism evidence="14 15">
    <name type="scientific">Alteromonas profundi</name>
    <dbReference type="NCBI Taxonomy" id="2696062"/>
    <lineage>
        <taxon>Bacteria</taxon>
        <taxon>Pseudomonadati</taxon>
        <taxon>Pseudomonadota</taxon>
        <taxon>Gammaproteobacteria</taxon>
        <taxon>Alteromonadales</taxon>
        <taxon>Alteromonadaceae</taxon>
        <taxon>Alteromonas/Salinimonas group</taxon>
        <taxon>Alteromonas</taxon>
    </lineage>
</organism>
<dbReference type="PANTHER" id="PTHR12815">
    <property type="entry name" value="SORTING AND ASSEMBLY MACHINERY SAMM50 PROTEIN FAMILY MEMBER"/>
    <property type="match status" value="1"/>
</dbReference>
<name>A0A7X5LK49_9ALTE</name>